<dbReference type="Proteomes" id="UP000321083">
    <property type="component" value="Unassembled WGS sequence"/>
</dbReference>
<dbReference type="PANTHER" id="PTHR30474:SF2">
    <property type="entry name" value="PEPTIDOGLYCAN GLYCOSYLTRANSFERASE FTSW-RELATED"/>
    <property type="match status" value="1"/>
</dbReference>
<keyword evidence="4 16" id="KW-0812">Transmembrane</keyword>
<evidence type="ECO:0000256" key="14">
    <source>
        <dbReference type="ARBA" id="ARBA00044770"/>
    </source>
</evidence>
<keyword evidence="8 16" id="KW-0472">Membrane</keyword>
<proteinExistence type="inferred from homology"/>
<evidence type="ECO:0000256" key="3">
    <source>
        <dbReference type="ARBA" id="ARBA00022679"/>
    </source>
</evidence>
<evidence type="ECO:0000256" key="1">
    <source>
        <dbReference type="ARBA" id="ARBA00004141"/>
    </source>
</evidence>
<dbReference type="GO" id="GO:0051301">
    <property type="term" value="P:cell division"/>
    <property type="evidence" value="ECO:0007669"/>
    <property type="project" value="InterPro"/>
</dbReference>
<evidence type="ECO:0000256" key="12">
    <source>
        <dbReference type="ARBA" id="ARBA00041185"/>
    </source>
</evidence>
<dbReference type="EMBL" id="SRHE01000129">
    <property type="protein sequence ID" value="TWW09999.1"/>
    <property type="molecule type" value="Genomic_DNA"/>
</dbReference>
<dbReference type="GO" id="GO:0008360">
    <property type="term" value="P:regulation of cell shape"/>
    <property type="evidence" value="ECO:0007669"/>
    <property type="project" value="UniProtKB-KW"/>
</dbReference>
<evidence type="ECO:0000256" key="10">
    <source>
        <dbReference type="ARBA" id="ARBA00033270"/>
    </source>
</evidence>
<evidence type="ECO:0000256" key="16">
    <source>
        <dbReference type="SAM" id="Phobius"/>
    </source>
</evidence>
<evidence type="ECO:0000256" key="6">
    <source>
        <dbReference type="ARBA" id="ARBA00022984"/>
    </source>
</evidence>
<comment type="subcellular location">
    <subcellularLocation>
        <location evidence="1">Membrane</location>
        <topology evidence="1">Multi-pass membrane protein</topology>
    </subcellularLocation>
</comment>
<evidence type="ECO:0000256" key="8">
    <source>
        <dbReference type="ARBA" id="ARBA00023136"/>
    </source>
</evidence>
<dbReference type="Pfam" id="PF01098">
    <property type="entry name" value="FTSW_RODA_SPOVE"/>
    <property type="match status" value="1"/>
</dbReference>
<protein>
    <recommendedName>
        <fullName evidence="12">Probable peptidoglycan glycosyltransferase FtsW</fullName>
        <ecNumber evidence="14">2.4.99.28</ecNumber>
    </recommendedName>
    <alternativeName>
        <fullName evidence="13">Cell division protein FtsW</fullName>
    </alternativeName>
    <alternativeName>
        <fullName evidence="10">Cell wall polymerase</fullName>
    </alternativeName>
    <alternativeName>
        <fullName evidence="9">Peptidoglycan polymerase</fullName>
    </alternativeName>
</protein>
<accession>A0A5C6M774</accession>
<name>A0A5C6M774_9PLAN</name>
<dbReference type="GO" id="GO:0008955">
    <property type="term" value="F:peptidoglycan glycosyltransferase activity"/>
    <property type="evidence" value="ECO:0007669"/>
    <property type="project" value="UniProtKB-EC"/>
</dbReference>
<comment type="similarity">
    <text evidence="11">Belongs to the SEDS family. FtsW subfamily.</text>
</comment>
<keyword evidence="7 16" id="KW-1133">Transmembrane helix</keyword>
<sequence>MSVMVQQDGGTAPTGDGFHLHQSKQVLALGGLQGSWLRPQSLVDDPAAWQLPASRTDFIFVMIGERFGLAGCGLVLLLYAVLIWSGFGIAASAQEPWARLTAVGITTLIGVQVVLNTAMTVGLLPITGTPLPLCSYGGSSLLSTYAAIGLLVNIRVHGTWEATSIRFVS</sequence>
<reference evidence="17 18" key="1">
    <citation type="submission" date="2019-08" db="EMBL/GenBank/DDBJ databases">
        <title>100 year-old enigma solved: identification of Planctomyces bekefii, the type genus and species of the phylum Planctomycetes.</title>
        <authorList>
            <person name="Svetlana D.N."/>
            <person name="Overmann J."/>
        </authorList>
    </citation>
    <scope>NUCLEOTIDE SEQUENCE [LARGE SCALE GENOMIC DNA]</scope>
    <source>
        <strain evidence="17">Phe10_nw2017</strain>
    </source>
</reference>
<evidence type="ECO:0000256" key="13">
    <source>
        <dbReference type="ARBA" id="ARBA00041418"/>
    </source>
</evidence>
<feature type="transmembrane region" description="Helical" evidence="16">
    <location>
        <begin position="136"/>
        <end position="156"/>
    </location>
</feature>
<gene>
    <name evidence="17" type="ORF">E3A20_08680</name>
</gene>
<dbReference type="AlphaFoldDB" id="A0A5C6M774"/>
<evidence type="ECO:0000256" key="15">
    <source>
        <dbReference type="ARBA" id="ARBA00049902"/>
    </source>
</evidence>
<dbReference type="EC" id="2.4.99.28" evidence="14"/>
<organism evidence="17 18">
    <name type="scientific">Planctomyces bekefii</name>
    <dbReference type="NCBI Taxonomy" id="1653850"/>
    <lineage>
        <taxon>Bacteria</taxon>
        <taxon>Pseudomonadati</taxon>
        <taxon>Planctomycetota</taxon>
        <taxon>Planctomycetia</taxon>
        <taxon>Planctomycetales</taxon>
        <taxon>Planctomycetaceae</taxon>
        <taxon>Planctomyces</taxon>
    </lineage>
</organism>
<comment type="caution">
    <text evidence="17">The sequence shown here is derived from an EMBL/GenBank/DDBJ whole genome shotgun (WGS) entry which is preliminary data.</text>
</comment>
<dbReference type="GO" id="GO:0005886">
    <property type="term" value="C:plasma membrane"/>
    <property type="evidence" value="ECO:0007669"/>
    <property type="project" value="TreeGrafter"/>
</dbReference>
<evidence type="ECO:0000256" key="5">
    <source>
        <dbReference type="ARBA" id="ARBA00022960"/>
    </source>
</evidence>
<keyword evidence="18" id="KW-1185">Reference proteome</keyword>
<feature type="transmembrane region" description="Helical" evidence="16">
    <location>
        <begin position="102"/>
        <end position="124"/>
    </location>
</feature>
<dbReference type="GO" id="GO:0009252">
    <property type="term" value="P:peptidoglycan biosynthetic process"/>
    <property type="evidence" value="ECO:0007669"/>
    <property type="project" value="UniProtKB-KW"/>
</dbReference>
<keyword evidence="2" id="KW-0328">Glycosyltransferase</keyword>
<evidence type="ECO:0000256" key="11">
    <source>
        <dbReference type="ARBA" id="ARBA00038053"/>
    </source>
</evidence>
<dbReference type="PANTHER" id="PTHR30474">
    <property type="entry name" value="CELL CYCLE PROTEIN"/>
    <property type="match status" value="1"/>
</dbReference>
<dbReference type="InterPro" id="IPR001182">
    <property type="entry name" value="FtsW/RodA"/>
</dbReference>
<comment type="catalytic activity">
    <reaction evidence="15">
        <text>[GlcNAc-(1-&gt;4)-Mur2Ac(oyl-L-Ala-gamma-D-Glu-L-Lys-D-Ala-D-Ala)](n)-di-trans,octa-cis-undecaprenyl diphosphate + beta-D-GlcNAc-(1-&gt;4)-Mur2Ac(oyl-L-Ala-gamma-D-Glu-L-Lys-D-Ala-D-Ala)-di-trans,octa-cis-undecaprenyl diphosphate = [GlcNAc-(1-&gt;4)-Mur2Ac(oyl-L-Ala-gamma-D-Glu-L-Lys-D-Ala-D-Ala)](n+1)-di-trans,octa-cis-undecaprenyl diphosphate + di-trans,octa-cis-undecaprenyl diphosphate + H(+)</text>
        <dbReference type="Rhea" id="RHEA:23708"/>
        <dbReference type="Rhea" id="RHEA-COMP:9602"/>
        <dbReference type="Rhea" id="RHEA-COMP:9603"/>
        <dbReference type="ChEBI" id="CHEBI:15378"/>
        <dbReference type="ChEBI" id="CHEBI:58405"/>
        <dbReference type="ChEBI" id="CHEBI:60033"/>
        <dbReference type="ChEBI" id="CHEBI:78435"/>
        <dbReference type="EC" id="2.4.99.28"/>
    </reaction>
</comment>
<reference evidence="17 18" key="2">
    <citation type="submission" date="2019-08" db="EMBL/GenBank/DDBJ databases">
        <authorList>
            <person name="Henke P."/>
        </authorList>
    </citation>
    <scope>NUCLEOTIDE SEQUENCE [LARGE SCALE GENOMIC DNA]</scope>
    <source>
        <strain evidence="17">Phe10_nw2017</strain>
    </source>
</reference>
<keyword evidence="6" id="KW-0573">Peptidoglycan synthesis</keyword>
<evidence type="ECO:0000313" key="18">
    <source>
        <dbReference type="Proteomes" id="UP000321083"/>
    </source>
</evidence>
<evidence type="ECO:0000256" key="7">
    <source>
        <dbReference type="ARBA" id="ARBA00022989"/>
    </source>
</evidence>
<feature type="transmembrane region" description="Helical" evidence="16">
    <location>
        <begin position="67"/>
        <end position="90"/>
    </location>
</feature>
<evidence type="ECO:0000256" key="4">
    <source>
        <dbReference type="ARBA" id="ARBA00022692"/>
    </source>
</evidence>
<keyword evidence="5" id="KW-0133">Cell shape</keyword>
<evidence type="ECO:0000313" key="17">
    <source>
        <dbReference type="EMBL" id="TWW09999.1"/>
    </source>
</evidence>
<evidence type="ECO:0000256" key="9">
    <source>
        <dbReference type="ARBA" id="ARBA00032370"/>
    </source>
</evidence>
<evidence type="ECO:0000256" key="2">
    <source>
        <dbReference type="ARBA" id="ARBA00022676"/>
    </source>
</evidence>
<keyword evidence="3" id="KW-0808">Transferase</keyword>
<dbReference type="GO" id="GO:0032153">
    <property type="term" value="C:cell division site"/>
    <property type="evidence" value="ECO:0007669"/>
    <property type="project" value="TreeGrafter"/>
</dbReference>
<dbReference type="GO" id="GO:0015648">
    <property type="term" value="F:lipid-linked peptidoglycan transporter activity"/>
    <property type="evidence" value="ECO:0007669"/>
    <property type="project" value="TreeGrafter"/>
</dbReference>